<keyword evidence="7 9" id="KW-0560">Oxidoreductase</keyword>
<dbReference type="EC" id="1.12.99.6" evidence="10"/>
<evidence type="ECO:0000313" key="11">
    <source>
        <dbReference type="Proteomes" id="UP000298324"/>
    </source>
</evidence>
<proteinExistence type="inferred from homology"/>
<evidence type="ECO:0000256" key="1">
    <source>
        <dbReference type="ARBA" id="ARBA00001967"/>
    </source>
</evidence>
<dbReference type="NCBIfam" id="NF033181">
    <property type="entry name" value="NiFeSe_hydrog"/>
    <property type="match status" value="1"/>
</dbReference>
<dbReference type="InterPro" id="IPR050867">
    <property type="entry name" value="NiFe/NiFeSe_hydrgnase_LSU"/>
</dbReference>
<keyword evidence="11" id="KW-1185">Reference proteome</keyword>
<feature type="binding site" evidence="8">
    <location>
        <position position="64"/>
    </location>
    <ligand>
        <name>Ni(2+)</name>
        <dbReference type="ChEBI" id="CHEBI:49786"/>
    </ligand>
</feature>
<comment type="subcellular location">
    <subcellularLocation>
        <location evidence="2">Cell envelope</location>
    </subcellularLocation>
</comment>
<evidence type="ECO:0000256" key="7">
    <source>
        <dbReference type="ARBA" id="ARBA00023002"/>
    </source>
</evidence>
<comment type="cofactor">
    <cofactor evidence="8">
        <name>Fe cation</name>
        <dbReference type="ChEBI" id="CHEBI:24875"/>
    </cofactor>
</comment>
<organism evidence="10 11">
    <name type="scientific">Pelotomaculum schinkii</name>
    <dbReference type="NCBI Taxonomy" id="78350"/>
    <lineage>
        <taxon>Bacteria</taxon>
        <taxon>Bacillati</taxon>
        <taxon>Bacillota</taxon>
        <taxon>Clostridia</taxon>
        <taxon>Eubacteriales</taxon>
        <taxon>Desulfotomaculaceae</taxon>
        <taxon>Pelotomaculum</taxon>
    </lineage>
</organism>
<feature type="binding site" evidence="8">
    <location>
        <position position="465"/>
    </location>
    <ligand>
        <name>Mg(2+)</name>
        <dbReference type="ChEBI" id="CHEBI:18420"/>
    </ligand>
</feature>
<evidence type="ECO:0000256" key="4">
    <source>
        <dbReference type="ARBA" id="ARBA00011771"/>
    </source>
</evidence>
<evidence type="ECO:0000313" key="10">
    <source>
        <dbReference type="EMBL" id="TEB05013.1"/>
    </source>
</evidence>
<comment type="cofactor">
    <cofactor evidence="1 8">
        <name>Ni(2+)</name>
        <dbReference type="ChEBI" id="CHEBI:49786"/>
    </cofactor>
</comment>
<evidence type="ECO:0000256" key="6">
    <source>
        <dbReference type="ARBA" id="ARBA00022723"/>
    </source>
</evidence>
<dbReference type="InterPro" id="IPR018194">
    <property type="entry name" value="Ni-dep_hyd_lsu_Ni_BS"/>
</dbReference>
<comment type="caution">
    <text evidence="10">The sequence shown here is derived from an EMBL/GenBank/DDBJ whole genome shotgun (WGS) entry which is preliminary data.</text>
</comment>
<keyword evidence="8" id="KW-0408">Iron</keyword>
<dbReference type="FunFam" id="1.10.645.10:FF:000002">
    <property type="entry name" value="Hydrogenase 2 large subunit"/>
    <property type="match status" value="1"/>
</dbReference>
<keyword evidence="8" id="KW-0460">Magnesium</keyword>
<keyword evidence="6 8" id="KW-0479">Metal-binding</keyword>
<dbReference type="PANTHER" id="PTHR42958:SF2">
    <property type="entry name" value="UPTAKE HYDROGENASE LARGE SUBUNIT"/>
    <property type="match status" value="1"/>
</dbReference>
<evidence type="ECO:0000256" key="9">
    <source>
        <dbReference type="RuleBase" id="RU003896"/>
    </source>
</evidence>
<dbReference type="PROSITE" id="PS00508">
    <property type="entry name" value="NI_HGENASE_L_2"/>
    <property type="match status" value="1"/>
</dbReference>
<feature type="binding site" evidence="8">
    <location>
        <position position="462"/>
    </location>
    <ligand>
        <name>Fe cation</name>
        <dbReference type="ChEBI" id="CHEBI:24875"/>
    </ligand>
</feature>
<evidence type="ECO:0000256" key="2">
    <source>
        <dbReference type="ARBA" id="ARBA00004196"/>
    </source>
</evidence>
<reference evidence="10 11" key="1">
    <citation type="journal article" date="2018" name="Environ. Microbiol.">
        <title>Novel energy conservation strategies and behaviour of Pelotomaculum schinkii driving syntrophic propionate catabolism.</title>
        <authorList>
            <person name="Hidalgo-Ahumada C.A.P."/>
            <person name="Nobu M.K."/>
            <person name="Narihiro T."/>
            <person name="Tamaki H."/>
            <person name="Liu W.T."/>
            <person name="Kamagata Y."/>
            <person name="Stams A.J.M."/>
            <person name="Imachi H."/>
            <person name="Sousa D.Z."/>
        </authorList>
    </citation>
    <scope>NUCLEOTIDE SEQUENCE [LARGE SCALE GENOMIC DNA]</scope>
    <source>
        <strain evidence="10 11">HH</strain>
    </source>
</reference>
<evidence type="ECO:0000256" key="5">
    <source>
        <dbReference type="ARBA" id="ARBA00022596"/>
    </source>
</evidence>
<comment type="subunit">
    <text evidence="4">Heterodimer of a large and a small subunit.</text>
</comment>
<gene>
    <name evidence="10" type="ORF">Psch_03776</name>
</gene>
<evidence type="ECO:0000256" key="8">
    <source>
        <dbReference type="PIRSR" id="PIRSR601501-1"/>
    </source>
</evidence>
<feature type="binding site" evidence="8">
    <location>
        <position position="64"/>
    </location>
    <ligand>
        <name>Fe cation</name>
        <dbReference type="ChEBI" id="CHEBI:24875"/>
    </ligand>
</feature>
<name>A0A4Y7R8K2_9FIRM</name>
<dbReference type="InterPro" id="IPR029014">
    <property type="entry name" value="NiFe-Hase_large"/>
</dbReference>
<dbReference type="GO" id="GO:0008901">
    <property type="term" value="F:ferredoxin hydrogenase activity"/>
    <property type="evidence" value="ECO:0007669"/>
    <property type="project" value="InterPro"/>
</dbReference>
<feature type="binding site" evidence="8">
    <location>
        <position position="61"/>
    </location>
    <ligand>
        <name>Ni(2+)</name>
        <dbReference type="ChEBI" id="CHEBI:49786"/>
    </ligand>
</feature>
<dbReference type="GO" id="GO:0016151">
    <property type="term" value="F:nickel cation binding"/>
    <property type="evidence" value="ECO:0007669"/>
    <property type="project" value="InterPro"/>
</dbReference>
<keyword evidence="5 8" id="KW-0533">Nickel</keyword>
<dbReference type="AlphaFoldDB" id="A0A4Y7R8K2"/>
<evidence type="ECO:0000256" key="3">
    <source>
        <dbReference type="ARBA" id="ARBA00009292"/>
    </source>
</evidence>
<dbReference type="Gene3D" id="1.10.645.10">
    <property type="entry name" value="Cytochrome-c3 Hydrogenase, chain B"/>
    <property type="match status" value="1"/>
</dbReference>
<accession>A0A4Y7R8K2</accession>
<dbReference type="Pfam" id="PF00374">
    <property type="entry name" value="NiFeSe_Hases"/>
    <property type="match status" value="2"/>
</dbReference>
<dbReference type="GO" id="GO:0030313">
    <property type="term" value="C:cell envelope"/>
    <property type="evidence" value="ECO:0007669"/>
    <property type="project" value="UniProtKB-SubCell"/>
</dbReference>
<protein>
    <submittedName>
        <fullName evidence="10">Periplasmic (NiFeSe) hydrogenase large subunit</fullName>
        <ecNumber evidence="10">1.12.99.6</ecNumber>
    </submittedName>
</protein>
<sequence length="481" mass="53303">MAQKIVIDPVTRIEGHLKIEAEIENGRVIDARSSGTLFRGLEIILKGRDPRDTCHITQRICGVCPIAHGTASILCLDDAFKVTPPANGRILRNLIQGANYLQSHILHFYHLTALDYVKGPDTSPFIPRYEGDYRLPKEINDKAVEHYIQALSIRKKAHEMGAVFGAKMPHVTTYTAGGITEHVTSEKIAQFKTYLLEITSFINNVYIPDVLAVAGAYDDWFNIGTGYKNLLAYGAFRLTDQLDPDGQQQLFIRGTYAKGQYAPMDHKKISEQVKYSWYDDKLTGRHPGDGATVPTPGKKDAYSWLKAPRYDGLPYEVGPLSRQVVNKQKDVLALGGKAFSVLGRHFARAVETAQVAGAMLEWLNQLVPGQPCYAPFDIPKEGSGIGLHEASRGALGHWITIKDYKIENYQAVVPTTWNCSPRDDKGQRGPVEEALVGAQVKDPNNPIELVRIVRAFDPCIACAVHVLEIKGVSKEPKSFIV</sequence>
<dbReference type="InterPro" id="IPR001501">
    <property type="entry name" value="Ni-dep_hyd_lsu"/>
</dbReference>
<dbReference type="SUPFAM" id="SSF56762">
    <property type="entry name" value="HydB/Nqo4-like"/>
    <property type="match status" value="1"/>
</dbReference>
<dbReference type="EMBL" id="QFGA01000003">
    <property type="protein sequence ID" value="TEB05013.1"/>
    <property type="molecule type" value="Genomic_DNA"/>
</dbReference>
<dbReference type="GO" id="GO:0033748">
    <property type="term" value="F:hydrogenase (acceptor) activity"/>
    <property type="evidence" value="ECO:0007669"/>
    <property type="project" value="UniProtKB-EC"/>
</dbReference>
<comment type="similarity">
    <text evidence="3 9">Belongs to the [NiFe]/[NiFeSe] hydrogenase large subunit family.</text>
</comment>
<dbReference type="PANTHER" id="PTHR42958">
    <property type="entry name" value="HYDROGENASE-2 LARGE CHAIN"/>
    <property type="match status" value="1"/>
</dbReference>
<feature type="binding site" evidence="8">
    <location>
        <position position="459"/>
    </location>
    <ligand>
        <name>Ni(2+)</name>
        <dbReference type="ChEBI" id="CHEBI:49786"/>
    </ligand>
</feature>
<dbReference type="Proteomes" id="UP000298324">
    <property type="component" value="Unassembled WGS sequence"/>
</dbReference>
<dbReference type="PROSITE" id="PS00507">
    <property type="entry name" value="NI_HGENASE_L_1"/>
    <property type="match status" value="1"/>
</dbReference>
<feature type="binding site" evidence="8">
    <location>
        <position position="42"/>
    </location>
    <ligand>
        <name>Mg(2+)</name>
        <dbReference type="ChEBI" id="CHEBI:18420"/>
    </ligand>
</feature>